<dbReference type="Proteomes" id="UP000319663">
    <property type="component" value="Unassembled WGS sequence"/>
</dbReference>
<dbReference type="AlphaFoldDB" id="A0A507QRZ2"/>
<keyword evidence="3" id="KW-1185">Reference proteome</keyword>
<comment type="caution">
    <text evidence="2">The sequence shown here is derived from an EMBL/GenBank/DDBJ whole genome shotgun (WGS) entry which is preliminary data.</text>
</comment>
<gene>
    <name evidence="2" type="ORF">MPDQ_001384</name>
</gene>
<evidence type="ECO:0000313" key="2">
    <source>
        <dbReference type="EMBL" id="TQB69760.1"/>
    </source>
</evidence>
<feature type="compositionally biased region" description="Polar residues" evidence="1">
    <location>
        <begin position="78"/>
        <end position="99"/>
    </location>
</feature>
<accession>A0A507QRZ2</accession>
<name>A0A507QRZ2_MONPU</name>
<feature type="region of interest" description="Disordered" evidence="1">
    <location>
        <begin position="65"/>
        <end position="99"/>
    </location>
</feature>
<protein>
    <submittedName>
        <fullName evidence="2">Uncharacterized protein</fullName>
    </submittedName>
</protein>
<reference evidence="2 3" key="1">
    <citation type="submission" date="2019-06" db="EMBL/GenBank/DDBJ databases">
        <title>Wine fermentation using esterase from Monascus purpureus.</title>
        <authorList>
            <person name="Geng C."/>
            <person name="Zhang Y."/>
        </authorList>
    </citation>
    <scope>NUCLEOTIDE SEQUENCE [LARGE SCALE GENOMIC DNA]</scope>
    <source>
        <strain evidence="2">HQ1</strain>
    </source>
</reference>
<evidence type="ECO:0000313" key="3">
    <source>
        <dbReference type="Proteomes" id="UP000319663"/>
    </source>
</evidence>
<dbReference type="EMBL" id="VIFY01000137">
    <property type="protein sequence ID" value="TQB69760.1"/>
    <property type="molecule type" value="Genomic_DNA"/>
</dbReference>
<organism evidence="2 3">
    <name type="scientific">Monascus purpureus</name>
    <name type="common">Red mold</name>
    <name type="synonym">Monascus anka</name>
    <dbReference type="NCBI Taxonomy" id="5098"/>
    <lineage>
        <taxon>Eukaryota</taxon>
        <taxon>Fungi</taxon>
        <taxon>Dikarya</taxon>
        <taxon>Ascomycota</taxon>
        <taxon>Pezizomycotina</taxon>
        <taxon>Eurotiomycetes</taxon>
        <taxon>Eurotiomycetidae</taxon>
        <taxon>Eurotiales</taxon>
        <taxon>Aspergillaceae</taxon>
        <taxon>Monascus</taxon>
    </lineage>
</organism>
<evidence type="ECO:0000256" key="1">
    <source>
        <dbReference type="SAM" id="MobiDB-lite"/>
    </source>
</evidence>
<dbReference type="STRING" id="5098.A0A507QRZ2"/>
<proteinExistence type="predicted"/>
<sequence>MQSLVLSHSPLNTGHFGQIGFNPKILSLNLDRPANAEGRSLRDTPSSYFMSSRPTVDDPLKAFKASRQPESAEPRAVTTGSVSEPGVSQTSATAGVHSSQSMLALREPVLPPQDLLIFDRHGAPQSMEPAYVPSTSSLTASPHAAIRALAQRPTRRAKAHVASACVNFDVRRRHTQETRETAAASGGDLYETSRNLSRQHNGIRWVTTGDDNIAKDDSDIIPTKTGA</sequence>